<dbReference type="RefSeq" id="XP_043140321.1">
    <property type="nucleotide sequence ID" value="XM_043282998.1"/>
</dbReference>
<reference evidence="1" key="2">
    <citation type="submission" date="2021-02" db="EMBL/GenBank/DDBJ databases">
        <title>Aspergillus chevalieri M1 genome sequence.</title>
        <authorList>
            <person name="Kadooka C."/>
            <person name="Mori K."/>
            <person name="Futagami T."/>
        </authorList>
    </citation>
    <scope>NUCLEOTIDE SEQUENCE</scope>
    <source>
        <strain evidence="1">M1</strain>
    </source>
</reference>
<reference evidence="1" key="1">
    <citation type="submission" date="2021-01" db="EMBL/GenBank/DDBJ databases">
        <authorList>
            <consortium name="Aspergillus chevalieri M1 genome sequencing consortium"/>
            <person name="Kazuki M."/>
            <person name="Futagami T."/>
        </authorList>
    </citation>
    <scope>NUCLEOTIDE SEQUENCE</scope>
    <source>
        <strain evidence="1">M1</strain>
    </source>
</reference>
<evidence type="ECO:0000313" key="1">
    <source>
        <dbReference type="EMBL" id="BCR91799.1"/>
    </source>
</evidence>
<dbReference type="AlphaFoldDB" id="A0A7R7VVX5"/>
<dbReference type="KEGG" id="ache:ACHE_70642A"/>
<gene>
    <name evidence="1" type="ORF">ACHE_70642A</name>
</gene>
<dbReference type="GeneID" id="66986157"/>
<protein>
    <submittedName>
        <fullName evidence="1">Uncharacterized protein</fullName>
    </submittedName>
</protein>
<dbReference type="EMBL" id="AP024422">
    <property type="protein sequence ID" value="BCR91799.1"/>
    <property type="molecule type" value="Genomic_DNA"/>
</dbReference>
<dbReference type="Proteomes" id="UP000637239">
    <property type="component" value="Chromosome 7"/>
</dbReference>
<sequence>MKGQSIVTDPKKILDATKKKSNQDSQCELFHEHLTEALREIWTDFDDWHTVDWPQHGIRFIGRISASVFVGLRLAYDAEWQGLILTST</sequence>
<organism evidence="1 2">
    <name type="scientific">Aspergillus chevalieri</name>
    <name type="common">Eurotium chevalieri</name>
    <dbReference type="NCBI Taxonomy" id="182096"/>
    <lineage>
        <taxon>Eukaryota</taxon>
        <taxon>Fungi</taxon>
        <taxon>Dikarya</taxon>
        <taxon>Ascomycota</taxon>
        <taxon>Pezizomycotina</taxon>
        <taxon>Eurotiomycetes</taxon>
        <taxon>Eurotiomycetidae</taxon>
        <taxon>Eurotiales</taxon>
        <taxon>Aspergillaceae</taxon>
        <taxon>Aspergillus</taxon>
        <taxon>Aspergillus subgen. Aspergillus</taxon>
    </lineage>
</organism>
<keyword evidence="2" id="KW-1185">Reference proteome</keyword>
<proteinExistence type="predicted"/>
<name>A0A7R7VVX5_ASPCH</name>
<accession>A0A7R7VVX5</accession>
<evidence type="ECO:0000313" key="2">
    <source>
        <dbReference type="Proteomes" id="UP000637239"/>
    </source>
</evidence>